<dbReference type="EMBL" id="LR584267">
    <property type="protein sequence ID" value="VHN99932.1"/>
    <property type="molecule type" value="Genomic_DNA"/>
</dbReference>
<gene>
    <name evidence="7" type="primary">dapE_1</name>
    <name evidence="7" type="ORF">LC603019_00345</name>
</gene>
<dbReference type="Pfam" id="PF07687">
    <property type="entry name" value="M20_dimer"/>
    <property type="match status" value="1"/>
</dbReference>
<dbReference type="GeneID" id="84894339"/>
<keyword evidence="3" id="KW-0479">Metal-binding</keyword>
<evidence type="ECO:0000256" key="4">
    <source>
        <dbReference type="ARBA" id="ARBA00022801"/>
    </source>
</evidence>
<dbReference type="Gene3D" id="1.10.150.900">
    <property type="match status" value="1"/>
</dbReference>
<dbReference type="SUPFAM" id="SSF55031">
    <property type="entry name" value="Bacterial exopeptidase dimerisation domain"/>
    <property type="match status" value="1"/>
</dbReference>
<dbReference type="PANTHER" id="PTHR43808">
    <property type="entry name" value="ACETYLORNITHINE DEACETYLASE"/>
    <property type="match status" value="1"/>
</dbReference>
<dbReference type="RefSeq" id="WP_053978739.1">
    <property type="nucleotide sequence ID" value="NZ_CAJPTR010000001.1"/>
</dbReference>
<comment type="cofactor">
    <cofactor evidence="1">
        <name>Zn(2+)</name>
        <dbReference type="ChEBI" id="CHEBI:29105"/>
    </cofactor>
</comment>
<dbReference type="GO" id="GO:0016787">
    <property type="term" value="F:hydrolase activity"/>
    <property type="evidence" value="ECO:0007669"/>
    <property type="project" value="UniProtKB-KW"/>
</dbReference>
<dbReference type="InterPro" id="IPR001261">
    <property type="entry name" value="ArgE/DapE_CS"/>
</dbReference>
<evidence type="ECO:0000256" key="1">
    <source>
        <dbReference type="ARBA" id="ARBA00001947"/>
    </source>
</evidence>
<reference evidence="7 8" key="1">
    <citation type="submission" date="2019-04" db="EMBL/GenBank/DDBJ databases">
        <authorList>
            <person name="Seth-Smith MB H."/>
            <person name="Seth-Smith H."/>
        </authorList>
    </citation>
    <scope>NUCLEOTIDE SEQUENCE [LARGE SCALE GENOMIC DNA]</scope>
    <source>
        <strain evidence="7">USB-603019</strain>
    </source>
</reference>
<name>A0A5E3ZW42_9ACTN</name>
<keyword evidence="4" id="KW-0378">Hydrolase</keyword>
<dbReference type="GO" id="GO:0046872">
    <property type="term" value="F:metal ion binding"/>
    <property type="evidence" value="ECO:0007669"/>
    <property type="project" value="UniProtKB-KW"/>
</dbReference>
<keyword evidence="8" id="KW-1185">Reference proteome</keyword>
<evidence type="ECO:0000256" key="2">
    <source>
        <dbReference type="ARBA" id="ARBA00006247"/>
    </source>
</evidence>
<dbReference type="AlphaFoldDB" id="A0A5E3ZW42"/>
<dbReference type="InterPro" id="IPR050072">
    <property type="entry name" value="Peptidase_M20A"/>
</dbReference>
<protein>
    <submittedName>
        <fullName evidence="7">Putative succinyl-diaminopimelate desuccinylase</fullName>
    </submittedName>
</protein>
<organism evidence="7 8">
    <name type="scientific">Lawsonella clevelandensis</name>
    <dbReference type="NCBI Taxonomy" id="1528099"/>
    <lineage>
        <taxon>Bacteria</taxon>
        <taxon>Bacillati</taxon>
        <taxon>Actinomycetota</taxon>
        <taxon>Actinomycetes</taxon>
        <taxon>Mycobacteriales</taxon>
        <taxon>Lawsonellaceae</taxon>
        <taxon>Lawsonella</taxon>
    </lineage>
</organism>
<feature type="domain" description="Peptidase M20 dimerisation" evidence="6">
    <location>
        <begin position="211"/>
        <end position="352"/>
    </location>
</feature>
<dbReference type="InterPro" id="IPR011650">
    <property type="entry name" value="Peptidase_M20_dimer"/>
</dbReference>
<proteinExistence type="inferred from homology"/>
<dbReference type="SUPFAM" id="SSF53187">
    <property type="entry name" value="Zn-dependent exopeptidases"/>
    <property type="match status" value="1"/>
</dbReference>
<keyword evidence="5" id="KW-0862">Zinc</keyword>
<evidence type="ECO:0000313" key="7">
    <source>
        <dbReference type="EMBL" id="VHN99932.1"/>
    </source>
</evidence>
<dbReference type="PANTHER" id="PTHR43808:SF8">
    <property type="entry name" value="PEPTIDASE M20 DIMERISATION DOMAIN-CONTAINING PROTEIN"/>
    <property type="match status" value="1"/>
</dbReference>
<dbReference type="InterPro" id="IPR036264">
    <property type="entry name" value="Bact_exopeptidase_dim_dom"/>
</dbReference>
<evidence type="ECO:0000256" key="3">
    <source>
        <dbReference type="ARBA" id="ARBA00022723"/>
    </source>
</evidence>
<evidence type="ECO:0000256" key="5">
    <source>
        <dbReference type="ARBA" id="ARBA00022833"/>
    </source>
</evidence>
<dbReference type="Gene3D" id="3.30.70.360">
    <property type="match status" value="1"/>
</dbReference>
<dbReference type="Proteomes" id="UP000324288">
    <property type="component" value="Chromosome"/>
</dbReference>
<dbReference type="NCBIfam" id="NF005913">
    <property type="entry name" value="PRK07906.1"/>
    <property type="match status" value="1"/>
</dbReference>
<evidence type="ECO:0000259" key="6">
    <source>
        <dbReference type="Pfam" id="PF07687"/>
    </source>
</evidence>
<sequence>MTSTSADLSRPTREWNDWDALGQEAVAFTQDLIRIPSVNTGKPDVGDGEDQCIHYIARKLADVGIEGDYLASRPGRGNYRIIIPGDDPHALLIHSHVDVVPVNADDWDYPPFSGDIIDGWIWGRGAVDMKDFAGMMLAVARHYALTGVRPARSLMMVWFSDEEHDGVWGSHWLVDHHPEWFAGVTQALSEVGGFSVTLPDHPDTRIYPLAVAEKGVAWARFSVKGRAGHGSRPSGTNAVSVIARAVAAIARHDFPIIHTPALDAFLDTIAEVTGKRYQDDELDAATHKWGFLGPVVRAGLRNTAAPTQLHAGYAVNVIPADASATIDCRVLPGHETEFFDTVEELLRDELGEDYDALTIDWEEPNAVSSDPQSPLVDTVRDALATIDPAGVVAPYLLPAGTDNKFLQRLDIECFGFVPLQLPSTYDCFGHFHAKNERVPVSAVHSGAQVLAHLTQNA</sequence>
<comment type="similarity">
    <text evidence="2">Belongs to the peptidase M20A family.</text>
</comment>
<dbReference type="Pfam" id="PF01546">
    <property type="entry name" value="Peptidase_M20"/>
    <property type="match status" value="1"/>
</dbReference>
<accession>A0A5E3ZW42</accession>
<dbReference type="Gene3D" id="3.40.630.10">
    <property type="entry name" value="Zn peptidases"/>
    <property type="match status" value="1"/>
</dbReference>
<evidence type="ECO:0000313" key="8">
    <source>
        <dbReference type="Proteomes" id="UP000324288"/>
    </source>
</evidence>
<dbReference type="InterPro" id="IPR002933">
    <property type="entry name" value="Peptidase_M20"/>
</dbReference>
<dbReference type="PROSITE" id="PS00758">
    <property type="entry name" value="ARGE_DAPE_CPG2_1"/>
    <property type="match status" value="1"/>
</dbReference>